<keyword evidence="2" id="KW-1185">Reference proteome</keyword>
<name>A0A4Y2J4F8_ARAVE</name>
<proteinExistence type="predicted"/>
<evidence type="ECO:0000313" key="2">
    <source>
        <dbReference type="Proteomes" id="UP000499080"/>
    </source>
</evidence>
<reference evidence="1 2" key="1">
    <citation type="journal article" date="2019" name="Sci. Rep.">
        <title>Orb-weaving spider Araneus ventricosus genome elucidates the spidroin gene catalogue.</title>
        <authorList>
            <person name="Kono N."/>
            <person name="Nakamura H."/>
            <person name="Ohtoshi R."/>
            <person name="Moran D.A.P."/>
            <person name="Shinohara A."/>
            <person name="Yoshida Y."/>
            <person name="Fujiwara M."/>
            <person name="Mori M."/>
            <person name="Tomita M."/>
            <person name="Arakawa K."/>
        </authorList>
    </citation>
    <scope>NUCLEOTIDE SEQUENCE [LARGE SCALE GENOMIC DNA]</scope>
</reference>
<gene>
    <name evidence="1" type="ORF">AVEN_121919_1</name>
</gene>
<dbReference type="EMBL" id="BGPR01003186">
    <property type="protein sequence ID" value="GBM84795.1"/>
    <property type="molecule type" value="Genomic_DNA"/>
</dbReference>
<organism evidence="1 2">
    <name type="scientific">Araneus ventricosus</name>
    <name type="common">Orbweaver spider</name>
    <name type="synonym">Epeira ventricosa</name>
    <dbReference type="NCBI Taxonomy" id="182803"/>
    <lineage>
        <taxon>Eukaryota</taxon>
        <taxon>Metazoa</taxon>
        <taxon>Ecdysozoa</taxon>
        <taxon>Arthropoda</taxon>
        <taxon>Chelicerata</taxon>
        <taxon>Arachnida</taxon>
        <taxon>Araneae</taxon>
        <taxon>Araneomorphae</taxon>
        <taxon>Entelegynae</taxon>
        <taxon>Araneoidea</taxon>
        <taxon>Araneidae</taxon>
        <taxon>Araneus</taxon>
    </lineage>
</organism>
<dbReference type="OrthoDB" id="21443at2759"/>
<comment type="caution">
    <text evidence="1">The sequence shown here is derived from an EMBL/GenBank/DDBJ whole genome shotgun (WGS) entry which is preliminary data.</text>
</comment>
<dbReference type="Proteomes" id="UP000499080">
    <property type="component" value="Unassembled WGS sequence"/>
</dbReference>
<dbReference type="AlphaFoldDB" id="A0A4Y2J4F8"/>
<evidence type="ECO:0000313" key="1">
    <source>
        <dbReference type="EMBL" id="GBM84795.1"/>
    </source>
</evidence>
<protein>
    <submittedName>
        <fullName evidence="1">Uncharacterized protein</fullName>
    </submittedName>
</protein>
<sequence>MTVNFSFDLEDDDFLNDTFRSIPEKDLLSYSISSPASENPVNNNELNDFQAPGPSDALEHSSINTVNTDGNRKNSLSFLFKSRESVSAKLKDIDFSEICSPDKSVNTVETSKINSRFVPGFTPKAKKRKLPGPAGFFSENDDQHFQPLDSEHLVSKGTTADIEIQNITNSQFSSEDLLLSSWQNLQAEVSSCHNLLSTAKYYSIRRVLHETSKKKLPKHLVVPVLCVLIKKFNAEESSLVFMDDTGY</sequence>
<accession>A0A4Y2J4F8</accession>